<dbReference type="OrthoDB" id="6930343at2"/>
<gene>
    <name evidence="1" type="ORF">AOC03_05920</name>
</gene>
<sequence>MNNIKDFYVLRYSIVKEEPTLIETKNLPELKGDTILSTLLSGYSWETRGVSYAFIGFSKEVIDDSIFYVGKIAKLKKAQLGVKTSEDIVEQEIDDWKAVILIVDTKNQFIFARKTSLFGDVSQICNSIQIGINKVVIPEYNYKVFVEPVPSKGKFWEIVDNSAKIYRLELMMISPNIMETDKTARAALENMKNLFNQEKTIIKMENSAGELIIPYEPIDGYVNYIEEGEGKWELVTDDHKTKKKKKYNSDGTPEILEVDTEELEKNNLEIMDTKQLELYELSISRTNKFLLNIKDYIKGKVRTL</sequence>
<organism evidence="1 2">
    <name type="scientific">Psychrobacter urativorans</name>
    <dbReference type="NCBI Taxonomy" id="45610"/>
    <lineage>
        <taxon>Bacteria</taxon>
        <taxon>Pseudomonadati</taxon>
        <taxon>Pseudomonadota</taxon>
        <taxon>Gammaproteobacteria</taxon>
        <taxon>Moraxellales</taxon>
        <taxon>Moraxellaceae</taxon>
        <taxon>Psychrobacter</taxon>
    </lineage>
</organism>
<dbReference type="STRING" id="45610.AOC03_05920"/>
<dbReference type="AlphaFoldDB" id="A0A0M3V8R5"/>
<reference evidence="1 2" key="1">
    <citation type="submission" date="2015-09" db="EMBL/GenBank/DDBJ databases">
        <title>Complete genome of Psychrobacter urativorans R10.10B.</title>
        <authorList>
            <person name="See-Too W.S."/>
            <person name="Chan K.G."/>
        </authorList>
    </citation>
    <scope>NUCLEOTIDE SEQUENCE [LARGE SCALE GENOMIC DNA]</scope>
    <source>
        <strain evidence="1 2">R10.10B</strain>
    </source>
</reference>
<keyword evidence="2" id="KW-1185">Reference proteome</keyword>
<evidence type="ECO:0000313" key="2">
    <source>
        <dbReference type="Proteomes" id="UP000059847"/>
    </source>
</evidence>
<dbReference type="Proteomes" id="UP000059847">
    <property type="component" value="Chromosome"/>
</dbReference>
<protein>
    <submittedName>
        <fullName evidence="1">Uncharacterized protein</fullName>
    </submittedName>
</protein>
<dbReference type="EMBL" id="CP012678">
    <property type="protein sequence ID" value="ALF59643.1"/>
    <property type="molecule type" value="Genomic_DNA"/>
</dbReference>
<name>A0A0M3V8R5_9GAMM</name>
<proteinExistence type="predicted"/>
<dbReference type="RefSeq" id="WP_062534197.1">
    <property type="nucleotide sequence ID" value="NZ_CP012678.1"/>
</dbReference>
<evidence type="ECO:0000313" key="1">
    <source>
        <dbReference type="EMBL" id="ALF59643.1"/>
    </source>
</evidence>
<accession>A0A0M3V8R5</accession>
<dbReference type="KEGG" id="pur:AOC03_05920"/>